<dbReference type="PANTHER" id="PTHR12243:SF67">
    <property type="entry name" value="COREPRESSOR OF PANGOLIN, ISOFORM A-RELATED"/>
    <property type="match status" value="1"/>
</dbReference>
<dbReference type="AlphaFoldDB" id="A0A9P0AP45"/>
<dbReference type="SMART" id="SM00595">
    <property type="entry name" value="MADF"/>
    <property type="match status" value="1"/>
</dbReference>
<dbReference type="Proteomes" id="UP001154078">
    <property type="component" value="Chromosome 1"/>
</dbReference>
<dbReference type="EMBL" id="OV121132">
    <property type="protein sequence ID" value="CAH0547166.1"/>
    <property type="molecule type" value="Genomic_DNA"/>
</dbReference>
<dbReference type="PROSITE" id="PS51029">
    <property type="entry name" value="MADF"/>
    <property type="match status" value="1"/>
</dbReference>
<name>A0A9P0AP45_BRAAE</name>
<dbReference type="InterPro" id="IPR006578">
    <property type="entry name" value="MADF-dom"/>
</dbReference>
<evidence type="ECO:0000259" key="2">
    <source>
        <dbReference type="PROSITE" id="PS51029"/>
    </source>
</evidence>
<dbReference type="GO" id="GO:0005667">
    <property type="term" value="C:transcription regulator complex"/>
    <property type="evidence" value="ECO:0007669"/>
    <property type="project" value="TreeGrafter"/>
</dbReference>
<evidence type="ECO:0000313" key="3">
    <source>
        <dbReference type="EMBL" id="CAH0547166.1"/>
    </source>
</evidence>
<evidence type="ECO:0000256" key="1">
    <source>
        <dbReference type="SAM" id="MobiDB-lite"/>
    </source>
</evidence>
<protein>
    <recommendedName>
        <fullName evidence="2">MADF domain-containing protein</fullName>
    </recommendedName>
</protein>
<feature type="domain" description="MADF" evidence="2">
    <location>
        <begin position="5"/>
        <end position="91"/>
    </location>
</feature>
<proteinExistence type="predicted"/>
<dbReference type="OrthoDB" id="8188516at2759"/>
<dbReference type="PANTHER" id="PTHR12243">
    <property type="entry name" value="MADF DOMAIN TRANSCRIPTION FACTOR"/>
    <property type="match status" value="1"/>
</dbReference>
<feature type="region of interest" description="Disordered" evidence="1">
    <location>
        <begin position="100"/>
        <end position="189"/>
    </location>
</feature>
<keyword evidence="4" id="KW-1185">Reference proteome</keyword>
<accession>A0A9P0AP45</accession>
<dbReference type="GO" id="GO:0006357">
    <property type="term" value="P:regulation of transcription by RNA polymerase II"/>
    <property type="evidence" value="ECO:0007669"/>
    <property type="project" value="TreeGrafter"/>
</dbReference>
<feature type="compositionally biased region" description="Acidic residues" evidence="1">
    <location>
        <begin position="134"/>
        <end position="146"/>
    </location>
</feature>
<sequence length="201" mass="23329">MDIALFIIMIQSFPHLWDLKNKDYKNAEMKEQSWLQMAWAMESNVSDCKKLWKSLRDRYSRESRMLPSGSGSGTYRWEFFQAMSFYNKCLVRRKRVTTTQRVPAEVAPSTSSKDTIEANPWSSLEHLMPTESMQEYEEEGNEEAESQAESQAELHDTPDLVSPTHHLGPCRQLLQPGRPPGQKPLSEDINARVQISRTYWI</sequence>
<gene>
    <name evidence="3" type="ORF">MELIAE_LOCUS1204</name>
</gene>
<reference evidence="3" key="1">
    <citation type="submission" date="2021-12" db="EMBL/GenBank/DDBJ databases">
        <authorList>
            <person name="King R."/>
        </authorList>
    </citation>
    <scope>NUCLEOTIDE SEQUENCE</scope>
</reference>
<evidence type="ECO:0000313" key="4">
    <source>
        <dbReference type="Proteomes" id="UP001154078"/>
    </source>
</evidence>
<dbReference type="InterPro" id="IPR039353">
    <property type="entry name" value="TF_Adf1"/>
</dbReference>
<dbReference type="Pfam" id="PF10545">
    <property type="entry name" value="MADF_DNA_bdg"/>
    <property type="match status" value="1"/>
</dbReference>
<dbReference type="GO" id="GO:0005634">
    <property type="term" value="C:nucleus"/>
    <property type="evidence" value="ECO:0007669"/>
    <property type="project" value="TreeGrafter"/>
</dbReference>
<organism evidence="3 4">
    <name type="scientific">Brassicogethes aeneus</name>
    <name type="common">Rape pollen beetle</name>
    <name type="synonym">Meligethes aeneus</name>
    <dbReference type="NCBI Taxonomy" id="1431903"/>
    <lineage>
        <taxon>Eukaryota</taxon>
        <taxon>Metazoa</taxon>
        <taxon>Ecdysozoa</taxon>
        <taxon>Arthropoda</taxon>
        <taxon>Hexapoda</taxon>
        <taxon>Insecta</taxon>
        <taxon>Pterygota</taxon>
        <taxon>Neoptera</taxon>
        <taxon>Endopterygota</taxon>
        <taxon>Coleoptera</taxon>
        <taxon>Polyphaga</taxon>
        <taxon>Cucujiformia</taxon>
        <taxon>Nitidulidae</taxon>
        <taxon>Meligethinae</taxon>
        <taxon>Brassicogethes</taxon>
    </lineage>
</organism>